<evidence type="ECO:0000313" key="4">
    <source>
        <dbReference type="EMBL" id="NML33266.1"/>
    </source>
</evidence>
<name>A0A7X9X891_9BURK</name>
<dbReference type="InterPro" id="IPR051010">
    <property type="entry name" value="BCAA_transport"/>
</dbReference>
<gene>
    <name evidence="4" type="ORF">HHL14_20810</name>
</gene>
<dbReference type="InterPro" id="IPR028082">
    <property type="entry name" value="Peripla_BP_I"/>
</dbReference>
<proteinExistence type="inferred from homology"/>
<dbReference type="Proteomes" id="UP000583127">
    <property type="component" value="Unassembled WGS sequence"/>
</dbReference>
<dbReference type="Pfam" id="PF13458">
    <property type="entry name" value="Peripla_BP_6"/>
    <property type="match status" value="1"/>
</dbReference>
<evidence type="ECO:0000313" key="5">
    <source>
        <dbReference type="Proteomes" id="UP000583127"/>
    </source>
</evidence>
<comment type="caution">
    <text evidence="4">The sequence shown here is derived from an EMBL/GenBank/DDBJ whole genome shotgun (WGS) entry which is preliminary data.</text>
</comment>
<reference evidence="4 5" key="1">
    <citation type="submission" date="2020-04" db="EMBL/GenBank/DDBJ databases">
        <title>Paraburkholderia sp. G-4-1-8 isolated from soil.</title>
        <authorList>
            <person name="Dahal R.H."/>
        </authorList>
    </citation>
    <scope>NUCLEOTIDE SEQUENCE [LARGE SCALE GENOMIC DNA]</scope>
    <source>
        <strain evidence="4 5">G-4-1-8</strain>
    </source>
</reference>
<dbReference type="RefSeq" id="WP_169499502.1">
    <property type="nucleotide sequence ID" value="NZ_JABBFZ010000013.1"/>
</dbReference>
<dbReference type="Gene3D" id="3.40.50.2300">
    <property type="match status" value="2"/>
</dbReference>
<feature type="domain" description="Leucine-binding protein" evidence="3">
    <location>
        <begin position="62"/>
        <end position="409"/>
    </location>
</feature>
<dbReference type="EMBL" id="JABBFZ010000013">
    <property type="protein sequence ID" value="NML33266.1"/>
    <property type="molecule type" value="Genomic_DNA"/>
</dbReference>
<comment type="similarity">
    <text evidence="1">Belongs to the leucine-binding protein family.</text>
</comment>
<keyword evidence="5" id="KW-1185">Reference proteome</keyword>
<dbReference type="InterPro" id="IPR028081">
    <property type="entry name" value="Leu-bd"/>
</dbReference>
<protein>
    <submittedName>
        <fullName evidence="4">ABC transporter substrate-binding protein</fullName>
    </submittedName>
</protein>
<accession>A0A7X9X891</accession>
<dbReference type="PANTHER" id="PTHR30483">
    <property type="entry name" value="LEUCINE-SPECIFIC-BINDING PROTEIN"/>
    <property type="match status" value="1"/>
</dbReference>
<evidence type="ECO:0000256" key="1">
    <source>
        <dbReference type="ARBA" id="ARBA00010062"/>
    </source>
</evidence>
<dbReference type="AlphaFoldDB" id="A0A7X9X891"/>
<dbReference type="CDD" id="cd06333">
    <property type="entry name" value="PBP1_ABC_RPA1789-like"/>
    <property type="match status" value="1"/>
</dbReference>
<dbReference type="SUPFAM" id="SSF53822">
    <property type="entry name" value="Periplasmic binding protein-like I"/>
    <property type="match status" value="1"/>
</dbReference>
<dbReference type="PANTHER" id="PTHR30483:SF38">
    <property type="entry name" value="BLR7848 PROTEIN"/>
    <property type="match status" value="1"/>
</dbReference>
<keyword evidence="2" id="KW-0732">Signal</keyword>
<sequence length="422" mass="44512">MPRLDFREVENRRARASSSVVGARVDACVDSRGRRLGQRVATLCMTACAALACALPLPSFAQVKIGLVLSLTGPAASLGIPARDTVALLPKQIGGQNVEYIVLDDASDTTQAVQDTKKLISENHVDAIIGSSITPNSLAMIDVVAEGETPMISLASSAKIIEPVDAKRRWVFKTPQTDAMMASAIAEHASSHGVKTIAFIGQADALGETFYAEVAKFAQLHHIDVVASERFNRTDPSVTGQVLKILATHPDAVVVGAAGTPAALPPKTLRERGYKGAIYHNHGVGNNDFLRVCGADCNGTFLPASPVLVAAQLPADHPAKRLALDYIARFEAKHGAGSVSAFGSYTSDAGALLEHAIPLALKAGAPGTPPFRRALRDALEGTHGLADTNGVVNMSATDHLGLDQRARVMVEISNGKWVYQPR</sequence>
<evidence type="ECO:0000259" key="3">
    <source>
        <dbReference type="Pfam" id="PF13458"/>
    </source>
</evidence>
<organism evidence="4 5">
    <name type="scientific">Paraburkholderia antibiotica</name>
    <dbReference type="NCBI Taxonomy" id="2728839"/>
    <lineage>
        <taxon>Bacteria</taxon>
        <taxon>Pseudomonadati</taxon>
        <taxon>Pseudomonadota</taxon>
        <taxon>Betaproteobacteria</taxon>
        <taxon>Burkholderiales</taxon>
        <taxon>Burkholderiaceae</taxon>
        <taxon>Paraburkholderia</taxon>
    </lineage>
</organism>
<evidence type="ECO:0000256" key="2">
    <source>
        <dbReference type="ARBA" id="ARBA00022729"/>
    </source>
</evidence>